<gene>
    <name evidence="3" type="ORF">SAMN04487977_10541</name>
</gene>
<dbReference type="SUPFAM" id="SSF51445">
    <property type="entry name" value="(Trans)glycosidases"/>
    <property type="match status" value="1"/>
</dbReference>
<reference evidence="3 4" key="1">
    <citation type="submission" date="2016-10" db="EMBL/GenBank/DDBJ databases">
        <authorList>
            <person name="de Groot N.N."/>
        </authorList>
    </citation>
    <scope>NUCLEOTIDE SEQUENCE [LARGE SCALE GENOMIC DNA]</scope>
    <source>
        <strain evidence="3 4">B25</strain>
    </source>
</reference>
<evidence type="ECO:0000313" key="3">
    <source>
        <dbReference type="EMBL" id="SEQ50706.1"/>
    </source>
</evidence>
<dbReference type="STRING" id="163.SAMN04487775_10117"/>
<keyword evidence="4" id="KW-1185">Reference proteome</keyword>
<feature type="domain" description="GH18" evidence="2">
    <location>
        <begin position="64"/>
        <end position="360"/>
    </location>
</feature>
<dbReference type="Proteomes" id="UP000182360">
    <property type="component" value="Unassembled WGS sequence"/>
</dbReference>
<dbReference type="RefSeq" id="WP_074643667.1">
    <property type="nucleotide sequence ID" value="NZ_AP025286.1"/>
</dbReference>
<dbReference type="Gene3D" id="3.20.20.80">
    <property type="entry name" value="Glycosidases"/>
    <property type="match status" value="1"/>
</dbReference>
<proteinExistence type="predicted"/>
<dbReference type="OrthoDB" id="9775889at2"/>
<accession>A0A1H9GKS5</accession>
<feature type="chain" id="PRO_5010190969" evidence="1">
    <location>
        <begin position="23"/>
        <end position="360"/>
    </location>
</feature>
<dbReference type="InterPro" id="IPR011583">
    <property type="entry name" value="Chitinase_II/V-like_cat"/>
</dbReference>
<protein>
    <submittedName>
        <fullName evidence="3">Spore germination protein YaaH</fullName>
    </submittedName>
</protein>
<dbReference type="Pfam" id="PF00704">
    <property type="entry name" value="Glyco_hydro_18"/>
    <property type="match status" value="1"/>
</dbReference>
<evidence type="ECO:0000259" key="2">
    <source>
        <dbReference type="PROSITE" id="PS51910"/>
    </source>
</evidence>
<dbReference type="InterPro" id="IPR001223">
    <property type="entry name" value="Glyco_hydro18_cat"/>
</dbReference>
<feature type="signal peptide" evidence="1">
    <location>
        <begin position="1"/>
        <end position="22"/>
    </location>
</feature>
<dbReference type="EMBL" id="FOFU01000005">
    <property type="protein sequence ID" value="SEQ50706.1"/>
    <property type="molecule type" value="Genomic_DNA"/>
</dbReference>
<name>A0A1H9GKS5_9SPIR</name>
<organism evidence="3 4">
    <name type="scientific">Treponema bryantii</name>
    <dbReference type="NCBI Taxonomy" id="163"/>
    <lineage>
        <taxon>Bacteria</taxon>
        <taxon>Pseudomonadati</taxon>
        <taxon>Spirochaetota</taxon>
        <taxon>Spirochaetia</taxon>
        <taxon>Spirochaetales</taxon>
        <taxon>Treponemataceae</taxon>
        <taxon>Treponema</taxon>
    </lineage>
</organism>
<keyword evidence="1" id="KW-0732">Signal</keyword>
<dbReference type="PANTHER" id="PTHR46066">
    <property type="entry name" value="CHITINASE DOMAIN-CONTAINING PROTEIN 1 FAMILY MEMBER"/>
    <property type="match status" value="1"/>
</dbReference>
<evidence type="ECO:0000313" key="4">
    <source>
        <dbReference type="Proteomes" id="UP000182360"/>
    </source>
</evidence>
<dbReference type="Gene3D" id="3.10.50.10">
    <property type="match status" value="1"/>
</dbReference>
<dbReference type="PANTHER" id="PTHR46066:SF2">
    <property type="entry name" value="CHITINASE DOMAIN-CONTAINING PROTEIN 1"/>
    <property type="match status" value="1"/>
</dbReference>
<dbReference type="GO" id="GO:0008061">
    <property type="term" value="F:chitin binding"/>
    <property type="evidence" value="ECO:0007669"/>
    <property type="project" value="InterPro"/>
</dbReference>
<sequence length="360" mass="40955">MKKTISLLIVLSVFCCACSARGKADTEIPTEEVEYAYKGDEPSVNLEEEEKPLVPLYTLRQPTGNPVPLRESWGYVMQSRLDEYDNSIPLTDVCFFSAEVNCYGELTGIPNRNRINTGKARCHLVITCDSKSLTHFILEPGSSARKNLLKAIVKAGAPYDGVQIDFELVPARDRKNFITFCSDLRYMLGKAKWFSICVPARFKLLSEDIYPYTEIAQYCDRVFVMAYDEHWSGGRPGAVASVDWCRKVMEYAQKAIPPKKLIMGIPFYGRTWASETTAGAWYFSGANRIMTEHKVPEVTYENDIPTFKYTAQVDVTGYFNDAYSVVELCRLYQNAGIQKMGFWRIGQEDPAVWDWIKINK</sequence>
<dbReference type="SMART" id="SM00636">
    <property type="entry name" value="Glyco_18"/>
    <property type="match status" value="1"/>
</dbReference>
<dbReference type="PROSITE" id="PS51910">
    <property type="entry name" value="GH18_2"/>
    <property type="match status" value="1"/>
</dbReference>
<dbReference type="AlphaFoldDB" id="A0A1H9GKS5"/>
<dbReference type="GO" id="GO:0005975">
    <property type="term" value="P:carbohydrate metabolic process"/>
    <property type="evidence" value="ECO:0007669"/>
    <property type="project" value="InterPro"/>
</dbReference>
<evidence type="ECO:0000256" key="1">
    <source>
        <dbReference type="SAM" id="SignalP"/>
    </source>
</evidence>
<dbReference type="InterPro" id="IPR017853">
    <property type="entry name" value="GH"/>
</dbReference>
<dbReference type="InterPro" id="IPR029070">
    <property type="entry name" value="Chitinase_insertion_sf"/>
</dbReference>